<evidence type="ECO:0000256" key="3">
    <source>
        <dbReference type="ARBA" id="ARBA00022946"/>
    </source>
</evidence>
<dbReference type="PANTHER" id="PTHR13068:SF31">
    <property type="entry name" value="TRANSCRIPTION TERMINATION FACTOR MTERF2, CHLOROPLASTIC-LIKE"/>
    <property type="match status" value="1"/>
</dbReference>
<dbReference type="InterPro" id="IPR003690">
    <property type="entry name" value="MTERF"/>
</dbReference>
<evidence type="ECO:0000256" key="2">
    <source>
        <dbReference type="ARBA" id="ARBA00022472"/>
    </source>
</evidence>
<dbReference type="PANTHER" id="PTHR13068">
    <property type="entry name" value="CGI-12 PROTEIN-RELATED"/>
    <property type="match status" value="1"/>
</dbReference>
<keyword evidence="5" id="KW-1185">Reference proteome</keyword>
<keyword evidence="2" id="KW-0806">Transcription termination</keyword>
<protein>
    <submittedName>
        <fullName evidence="4">Uncharacterized protein</fullName>
    </submittedName>
</protein>
<dbReference type="FunFam" id="1.25.70.10:FF:000001">
    <property type="entry name" value="Mitochondrial transcription termination factor-like"/>
    <property type="match status" value="1"/>
</dbReference>
<dbReference type="STRING" id="2094558.A0A314YAL9"/>
<dbReference type="InterPro" id="IPR038538">
    <property type="entry name" value="MTERF_sf"/>
</dbReference>
<accession>A0A314YAL9</accession>
<reference evidence="4 5" key="1">
    <citation type="submission" date="2018-02" db="EMBL/GenBank/DDBJ databases">
        <title>Draft genome of wild Prunus yedoensis var. nudiflora.</title>
        <authorList>
            <person name="Baek S."/>
            <person name="Kim J.-H."/>
            <person name="Choi K."/>
            <person name="Kim G.-B."/>
            <person name="Cho A."/>
            <person name="Jang H."/>
            <person name="Shin C.-H."/>
            <person name="Yu H.-J."/>
            <person name="Mun J.-H."/>
        </authorList>
    </citation>
    <scope>NUCLEOTIDE SEQUENCE [LARGE SCALE GENOMIC DNA]</scope>
    <source>
        <strain evidence="5">cv. Jeju island</strain>
        <tissue evidence="4">Leaf</tissue>
    </source>
</reference>
<proteinExistence type="inferred from homology"/>
<keyword evidence="2" id="KW-0805">Transcription regulation</keyword>
<dbReference type="SMART" id="SM00733">
    <property type="entry name" value="Mterf"/>
    <property type="match status" value="7"/>
</dbReference>
<dbReference type="OrthoDB" id="637682at2759"/>
<sequence>MANIVLRNLHSLVQKRLLATLPTPTSALCSSFTVEYLVKSCGLPLESAISTSKKLQIDKKQTHRIDSMLKFLKSNGFDDAQIAKLIAKRPKILHYKVLNNLEPKFNFLIENGFVGQNLPELVLLNPAVLTRSLDSHIKPALQFLKKLLSTNDVLAAVKRSSWLLNTDSEGTIQPNVALLQNEGVPFDVLTKLIVLQPRTVMQNVDRMAYAVRTIKDLGIDPTDPMFVQALRVMISMKESTWKRKIEFFKSYGWSEDDILSVFKRQPFCLACSEEKLGRVMDFLLNTVKLEPETMIANPMLLMHAFEKTVLPRYNVFKILVSKKLINRDNKKLSWLITQGERRFLDRYVLKYLNEVPDLLEIYHSSKEETIEIP</sequence>
<comment type="similarity">
    <text evidence="1">Belongs to the mTERF family.</text>
</comment>
<dbReference type="Proteomes" id="UP000250321">
    <property type="component" value="Unassembled WGS sequence"/>
</dbReference>
<evidence type="ECO:0000313" key="4">
    <source>
        <dbReference type="EMBL" id="PQQ05455.1"/>
    </source>
</evidence>
<organism evidence="4 5">
    <name type="scientific">Prunus yedoensis var. nudiflora</name>
    <dbReference type="NCBI Taxonomy" id="2094558"/>
    <lineage>
        <taxon>Eukaryota</taxon>
        <taxon>Viridiplantae</taxon>
        <taxon>Streptophyta</taxon>
        <taxon>Embryophyta</taxon>
        <taxon>Tracheophyta</taxon>
        <taxon>Spermatophyta</taxon>
        <taxon>Magnoliopsida</taxon>
        <taxon>eudicotyledons</taxon>
        <taxon>Gunneridae</taxon>
        <taxon>Pentapetalae</taxon>
        <taxon>rosids</taxon>
        <taxon>fabids</taxon>
        <taxon>Rosales</taxon>
        <taxon>Rosaceae</taxon>
        <taxon>Amygdaloideae</taxon>
        <taxon>Amygdaleae</taxon>
        <taxon>Prunus</taxon>
    </lineage>
</organism>
<gene>
    <name evidence="4" type="ORF">Pyn_17933</name>
</gene>
<evidence type="ECO:0000313" key="5">
    <source>
        <dbReference type="Proteomes" id="UP000250321"/>
    </source>
</evidence>
<dbReference type="EMBL" id="PJQY01001084">
    <property type="protein sequence ID" value="PQQ05455.1"/>
    <property type="molecule type" value="Genomic_DNA"/>
</dbReference>
<name>A0A314YAL9_PRUYE</name>
<dbReference type="GO" id="GO:0006353">
    <property type="term" value="P:DNA-templated transcription termination"/>
    <property type="evidence" value="ECO:0007669"/>
    <property type="project" value="UniProtKB-KW"/>
</dbReference>
<dbReference type="Pfam" id="PF02536">
    <property type="entry name" value="mTERF"/>
    <property type="match status" value="1"/>
</dbReference>
<comment type="caution">
    <text evidence="4">The sequence shown here is derived from an EMBL/GenBank/DDBJ whole genome shotgun (WGS) entry which is preliminary data.</text>
</comment>
<evidence type="ECO:0000256" key="1">
    <source>
        <dbReference type="ARBA" id="ARBA00007692"/>
    </source>
</evidence>
<dbReference type="GO" id="GO:0003676">
    <property type="term" value="F:nucleic acid binding"/>
    <property type="evidence" value="ECO:0007669"/>
    <property type="project" value="InterPro"/>
</dbReference>
<dbReference type="Gene3D" id="1.25.70.10">
    <property type="entry name" value="Transcription termination factor 3, mitochondrial"/>
    <property type="match status" value="2"/>
</dbReference>
<keyword evidence="3" id="KW-0809">Transit peptide</keyword>
<dbReference type="AlphaFoldDB" id="A0A314YAL9"/>
<keyword evidence="2" id="KW-0804">Transcription</keyword>